<protein>
    <submittedName>
        <fullName evidence="1">Uncharacterized protein</fullName>
    </submittedName>
</protein>
<evidence type="ECO:0000313" key="2">
    <source>
        <dbReference type="Proteomes" id="UP000499080"/>
    </source>
</evidence>
<dbReference type="EMBL" id="BGPR01001543">
    <property type="protein sequence ID" value="GBM56386.1"/>
    <property type="molecule type" value="Genomic_DNA"/>
</dbReference>
<organism evidence="1 2">
    <name type="scientific">Araneus ventricosus</name>
    <name type="common">Orbweaver spider</name>
    <name type="synonym">Epeira ventricosa</name>
    <dbReference type="NCBI Taxonomy" id="182803"/>
    <lineage>
        <taxon>Eukaryota</taxon>
        <taxon>Metazoa</taxon>
        <taxon>Ecdysozoa</taxon>
        <taxon>Arthropoda</taxon>
        <taxon>Chelicerata</taxon>
        <taxon>Arachnida</taxon>
        <taxon>Araneae</taxon>
        <taxon>Araneomorphae</taxon>
        <taxon>Entelegynae</taxon>
        <taxon>Araneoidea</taxon>
        <taxon>Araneidae</taxon>
        <taxon>Araneus</taxon>
    </lineage>
</organism>
<gene>
    <name evidence="1" type="ORF">AVEN_132860_1</name>
</gene>
<accession>A0A4Y2GUD6</accession>
<comment type="caution">
    <text evidence="1">The sequence shown here is derived from an EMBL/GenBank/DDBJ whole genome shotgun (WGS) entry which is preliminary data.</text>
</comment>
<dbReference type="AlphaFoldDB" id="A0A4Y2GUD6"/>
<name>A0A4Y2GUD6_ARAVE</name>
<dbReference type="Proteomes" id="UP000499080">
    <property type="component" value="Unassembled WGS sequence"/>
</dbReference>
<reference evidence="1 2" key="1">
    <citation type="journal article" date="2019" name="Sci. Rep.">
        <title>Orb-weaving spider Araneus ventricosus genome elucidates the spidroin gene catalogue.</title>
        <authorList>
            <person name="Kono N."/>
            <person name="Nakamura H."/>
            <person name="Ohtoshi R."/>
            <person name="Moran D.A.P."/>
            <person name="Shinohara A."/>
            <person name="Yoshida Y."/>
            <person name="Fujiwara M."/>
            <person name="Mori M."/>
            <person name="Tomita M."/>
            <person name="Arakawa K."/>
        </authorList>
    </citation>
    <scope>NUCLEOTIDE SEQUENCE [LARGE SCALE GENOMIC DNA]</scope>
</reference>
<proteinExistence type="predicted"/>
<sequence>MSVHGIPNVWNERNSNGVKRTTRSVSLRHVFIDELVCRHRRHQGLREHNRQRRSRQAEKKRTWNLRTKNACLDRSPPHFLSEVESVCTAQDVHKITRVNRKKKELSFFVCLFLVVERISAQSP</sequence>
<evidence type="ECO:0000313" key="1">
    <source>
        <dbReference type="EMBL" id="GBM56386.1"/>
    </source>
</evidence>
<keyword evidence="2" id="KW-1185">Reference proteome</keyword>